<name>A0A6H2A681_9ZZZZ</name>
<feature type="domain" description="YspA cpYpsA-related SLOG" evidence="1">
    <location>
        <begin position="1"/>
        <end position="66"/>
    </location>
</feature>
<sequence>MKVIIAGSRPIISFSIVEKAIEESGWKNKITEVVSGCARGVDKLGEMWARNHGIPVKRFPADWDKHGKSAGYKRNIEMSEYGDALIAIWIDSSKGTAHMVNTMKKLGKPTYIHQILQTNKILKGRR</sequence>
<protein>
    <recommendedName>
        <fullName evidence="1">YspA cpYpsA-related SLOG domain-containing protein</fullName>
    </recommendedName>
</protein>
<dbReference type="InterPro" id="IPR019627">
    <property type="entry name" value="YAcAr"/>
</dbReference>
<dbReference type="EMBL" id="MT144563">
    <property type="protein sequence ID" value="QJA55055.1"/>
    <property type="molecule type" value="Genomic_DNA"/>
</dbReference>
<organism evidence="2">
    <name type="scientific">viral metagenome</name>
    <dbReference type="NCBI Taxonomy" id="1070528"/>
    <lineage>
        <taxon>unclassified sequences</taxon>
        <taxon>metagenomes</taxon>
        <taxon>organismal metagenomes</taxon>
    </lineage>
</organism>
<proteinExistence type="predicted"/>
<evidence type="ECO:0000313" key="2">
    <source>
        <dbReference type="EMBL" id="QJA55055.1"/>
    </source>
</evidence>
<evidence type="ECO:0000259" key="1">
    <source>
        <dbReference type="Pfam" id="PF10686"/>
    </source>
</evidence>
<dbReference type="AlphaFoldDB" id="A0A6H2A681"/>
<reference evidence="2" key="1">
    <citation type="submission" date="2020-03" db="EMBL/GenBank/DDBJ databases">
        <title>The deep terrestrial virosphere.</title>
        <authorList>
            <person name="Holmfeldt K."/>
            <person name="Nilsson E."/>
            <person name="Simone D."/>
            <person name="Lopez-Fernandez M."/>
            <person name="Wu X."/>
            <person name="de Brujin I."/>
            <person name="Lundin D."/>
            <person name="Andersson A."/>
            <person name="Bertilsson S."/>
            <person name="Dopson M."/>
        </authorList>
    </citation>
    <scope>NUCLEOTIDE SEQUENCE</scope>
    <source>
        <strain evidence="2">TM448A06544</strain>
    </source>
</reference>
<accession>A0A6H2A681</accession>
<gene>
    <name evidence="2" type="ORF">TM448A06544_0005</name>
</gene>
<dbReference type="Pfam" id="PF10686">
    <property type="entry name" value="YAcAr"/>
    <property type="match status" value="1"/>
</dbReference>